<gene>
    <name evidence="2" type="ORF">GM661_07640</name>
</gene>
<dbReference type="SUPFAM" id="SSF55729">
    <property type="entry name" value="Acyl-CoA N-acyltransferases (Nat)"/>
    <property type="match status" value="1"/>
</dbReference>
<dbReference type="InterPro" id="IPR000182">
    <property type="entry name" value="GNAT_dom"/>
</dbReference>
<evidence type="ECO:0000259" key="1">
    <source>
        <dbReference type="PROSITE" id="PS51186"/>
    </source>
</evidence>
<evidence type="ECO:0000313" key="2">
    <source>
        <dbReference type="EMBL" id="QTL97866.1"/>
    </source>
</evidence>
<feature type="domain" description="N-acetyltransferase" evidence="1">
    <location>
        <begin position="23"/>
        <end position="175"/>
    </location>
</feature>
<keyword evidence="3" id="KW-1185">Reference proteome</keyword>
<dbReference type="GO" id="GO:0016747">
    <property type="term" value="F:acyltransferase activity, transferring groups other than amino-acyl groups"/>
    <property type="evidence" value="ECO:0007669"/>
    <property type="project" value="InterPro"/>
</dbReference>
<evidence type="ECO:0000313" key="3">
    <source>
        <dbReference type="Proteomes" id="UP000665020"/>
    </source>
</evidence>
<dbReference type="CDD" id="cd04301">
    <property type="entry name" value="NAT_SF"/>
    <property type="match status" value="1"/>
</dbReference>
<protein>
    <submittedName>
        <fullName evidence="2">GNAT family N-acetyltransferase</fullName>
    </submittedName>
</protein>
<dbReference type="EMBL" id="CP046640">
    <property type="protein sequence ID" value="QTL97866.1"/>
    <property type="molecule type" value="Genomic_DNA"/>
</dbReference>
<dbReference type="KEGG" id="ifn:GM661_07640"/>
<organism evidence="2 3">
    <name type="scientific">Iocasia fonsfrigidae</name>
    <dbReference type="NCBI Taxonomy" id="2682810"/>
    <lineage>
        <taxon>Bacteria</taxon>
        <taxon>Bacillati</taxon>
        <taxon>Bacillota</taxon>
        <taxon>Clostridia</taxon>
        <taxon>Halanaerobiales</taxon>
        <taxon>Halanaerobiaceae</taxon>
        <taxon>Iocasia</taxon>
    </lineage>
</organism>
<dbReference type="RefSeq" id="WP_230869472.1">
    <property type="nucleotide sequence ID" value="NZ_CP046640.1"/>
</dbReference>
<dbReference type="PROSITE" id="PS51186">
    <property type="entry name" value="GNAT"/>
    <property type="match status" value="1"/>
</dbReference>
<reference evidence="2" key="1">
    <citation type="submission" date="2019-12" db="EMBL/GenBank/DDBJ databases">
        <authorList>
            <person name="zhang j."/>
            <person name="sun C.M."/>
        </authorList>
    </citation>
    <scope>NUCLEOTIDE SEQUENCE</scope>
    <source>
        <strain evidence="2">NS-1</strain>
    </source>
</reference>
<dbReference type="AlphaFoldDB" id="A0A8A7K811"/>
<dbReference type="Gene3D" id="3.40.630.30">
    <property type="match status" value="1"/>
</dbReference>
<accession>A0A8A7K811</accession>
<proteinExistence type="predicted"/>
<sequence length="181" mass="21056">MQNLVVRRPRIEEIDSINEFFELVIRDTFERNGIADLVETLEGEIEDKRKCLNQDIESNGEKRYFLIVTIDDMIVGSIEYGPSNDLIITCTNGELKDLVEIGTVFVHPEYQRKGVGNIMLIHIFNELKNKGIKEFCFDSGYKIAQKIWIKKFGGPEYYLKNYWGEGADHMVWRLKVSDVLE</sequence>
<dbReference type="Proteomes" id="UP000665020">
    <property type="component" value="Chromosome"/>
</dbReference>
<dbReference type="InterPro" id="IPR016181">
    <property type="entry name" value="Acyl_CoA_acyltransferase"/>
</dbReference>
<dbReference type="Pfam" id="PF00583">
    <property type="entry name" value="Acetyltransf_1"/>
    <property type="match status" value="1"/>
</dbReference>
<name>A0A8A7K811_9FIRM</name>